<feature type="region of interest" description="Disordered" evidence="1">
    <location>
        <begin position="1"/>
        <end position="32"/>
    </location>
</feature>
<dbReference type="RefSeq" id="XP_008473069.1">
    <property type="nucleotide sequence ID" value="XM_008474847.1"/>
</dbReference>
<organism evidence="3 4">
    <name type="scientific">Diaphorina citri</name>
    <name type="common">Asian citrus psyllid</name>
    <dbReference type="NCBI Taxonomy" id="121845"/>
    <lineage>
        <taxon>Eukaryota</taxon>
        <taxon>Metazoa</taxon>
        <taxon>Ecdysozoa</taxon>
        <taxon>Arthropoda</taxon>
        <taxon>Hexapoda</taxon>
        <taxon>Insecta</taxon>
        <taxon>Pterygota</taxon>
        <taxon>Neoptera</taxon>
        <taxon>Paraneoptera</taxon>
        <taxon>Hemiptera</taxon>
        <taxon>Sternorrhyncha</taxon>
        <taxon>Psylloidea</taxon>
        <taxon>Psyllidae</taxon>
        <taxon>Diaphorininae</taxon>
        <taxon>Diaphorina</taxon>
    </lineage>
</organism>
<evidence type="ECO:0000313" key="4">
    <source>
        <dbReference type="RefSeq" id="XP_008473069.1"/>
    </source>
</evidence>
<feature type="compositionally biased region" description="Low complexity" evidence="1">
    <location>
        <begin position="160"/>
        <end position="177"/>
    </location>
</feature>
<gene>
    <name evidence="4" type="primary">LOC103510199</name>
</gene>
<dbReference type="KEGG" id="dci:103510199"/>
<dbReference type="AlphaFoldDB" id="A0A1S3D2K6"/>
<feature type="region of interest" description="Disordered" evidence="1">
    <location>
        <begin position="154"/>
        <end position="188"/>
    </location>
</feature>
<dbReference type="GeneID" id="103510199"/>
<dbReference type="GO" id="GO:1904491">
    <property type="term" value="P:protein localization to ciliary transition zone"/>
    <property type="evidence" value="ECO:0007669"/>
    <property type="project" value="TreeGrafter"/>
</dbReference>
<accession>A0A1S3D2K6</accession>
<dbReference type="GO" id="GO:0035869">
    <property type="term" value="C:ciliary transition zone"/>
    <property type="evidence" value="ECO:0007669"/>
    <property type="project" value="TreeGrafter"/>
</dbReference>
<evidence type="ECO:0000256" key="1">
    <source>
        <dbReference type="SAM" id="MobiDB-lite"/>
    </source>
</evidence>
<feature type="domain" description="DUF5523" evidence="2">
    <location>
        <begin position="2"/>
        <end position="79"/>
    </location>
</feature>
<dbReference type="PANTHER" id="PTHR20837:SF0">
    <property type="entry name" value="COILED-COIL AND C2 DOMAIN-CONTAINING PROTEIN 2A"/>
    <property type="match status" value="1"/>
</dbReference>
<evidence type="ECO:0000313" key="3">
    <source>
        <dbReference type="Proteomes" id="UP000079169"/>
    </source>
</evidence>
<dbReference type="PANTHER" id="PTHR20837">
    <property type="entry name" value="CENTROSOMAL PROTEIN-RELATED"/>
    <property type="match status" value="1"/>
</dbReference>
<dbReference type="STRING" id="121845.A0A1S3D2K6"/>
<protein>
    <submittedName>
        <fullName evidence="4">Coiled-coil and C2 domain-containing protein 2A-like</fullName>
    </submittedName>
</protein>
<dbReference type="PaxDb" id="121845-A0A1S3D2K6"/>
<evidence type="ECO:0000259" key="2">
    <source>
        <dbReference type="Pfam" id="PF17661"/>
    </source>
</evidence>
<dbReference type="InterPro" id="IPR041510">
    <property type="entry name" value="DUF5523"/>
</dbReference>
<sequence>MRRFPLQEKLPDNSELRHEENEGIFVPEKPPVSEKNYNKLQQRLLAEKNTKWFGEDGEVIRESDPLLGNSYRPPIVDSTPSHGLDLVFVPALKFDILTSKTAQTIAPKKTLAEEKYFLELQILELKFSHHALFSREHIAQSDEAFDFFTKVWDDEKETQPSGEPPKSSSETSSPKEPQAAPAEITSDGEDKAKLGAADYLGLRTEDTEWSLTTKWMPAIDKVISGYKLQIREARALKFREQKMDRELLAQVLITWRELKHLRETQKYSNTDLKLKITQVEDPSAREDYETEINE</sequence>
<dbReference type="Pfam" id="PF17661">
    <property type="entry name" value="DUF5523"/>
    <property type="match status" value="1"/>
</dbReference>
<dbReference type="InterPro" id="IPR052434">
    <property type="entry name" value="Tectonic-like_complex_comp"/>
</dbReference>
<dbReference type="GO" id="GO:1905515">
    <property type="term" value="P:non-motile cilium assembly"/>
    <property type="evidence" value="ECO:0007669"/>
    <property type="project" value="TreeGrafter"/>
</dbReference>
<reference evidence="4" key="1">
    <citation type="submission" date="2025-08" db="UniProtKB">
        <authorList>
            <consortium name="RefSeq"/>
        </authorList>
    </citation>
    <scope>IDENTIFICATION</scope>
</reference>
<keyword evidence="3" id="KW-1185">Reference proteome</keyword>
<name>A0A1S3D2K6_DIACI</name>
<feature type="compositionally biased region" description="Basic and acidic residues" evidence="1">
    <location>
        <begin position="1"/>
        <end position="21"/>
    </location>
</feature>
<dbReference type="Proteomes" id="UP000079169">
    <property type="component" value="Unplaced"/>
</dbReference>
<proteinExistence type="predicted"/>